<keyword evidence="3" id="KW-0805">Transcription regulation</keyword>
<comment type="subcellular location">
    <subcellularLocation>
        <location evidence="1">Nucleus</location>
    </subcellularLocation>
</comment>
<name>A0AB40ALF4_DIOCR</name>
<dbReference type="GO" id="GO:0003700">
    <property type="term" value="F:DNA-binding transcription factor activity"/>
    <property type="evidence" value="ECO:0007669"/>
    <property type="project" value="InterPro"/>
</dbReference>
<dbReference type="GO" id="GO:0005634">
    <property type="term" value="C:nucleus"/>
    <property type="evidence" value="ECO:0007669"/>
    <property type="project" value="UniProtKB-SubCell"/>
</dbReference>
<evidence type="ECO:0000256" key="6">
    <source>
        <dbReference type="SAM" id="MobiDB-lite"/>
    </source>
</evidence>
<dbReference type="SMART" id="SM00353">
    <property type="entry name" value="HLH"/>
    <property type="match status" value="1"/>
</dbReference>
<feature type="region of interest" description="Disordered" evidence="6">
    <location>
        <begin position="44"/>
        <end position="85"/>
    </location>
</feature>
<keyword evidence="4" id="KW-0804">Transcription</keyword>
<dbReference type="GO" id="GO:0046983">
    <property type="term" value="F:protein dimerization activity"/>
    <property type="evidence" value="ECO:0007669"/>
    <property type="project" value="InterPro"/>
</dbReference>
<dbReference type="PANTHER" id="PTHR45914:SF12">
    <property type="entry name" value="TRANSCRIPTION FACTOR BHLH87"/>
    <property type="match status" value="1"/>
</dbReference>
<dbReference type="Proteomes" id="UP001515500">
    <property type="component" value="Chromosome 20"/>
</dbReference>
<evidence type="ECO:0000256" key="5">
    <source>
        <dbReference type="ARBA" id="ARBA00023242"/>
    </source>
</evidence>
<accession>A0AB40ALF4</accession>
<comment type="similarity">
    <text evidence="2">Belongs to the bHLH protein family.</text>
</comment>
<proteinExistence type="inferred from homology"/>
<dbReference type="Pfam" id="PF00010">
    <property type="entry name" value="HLH"/>
    <property type="match status" value="1"/>
</dbReference>
<dbReference type="PROSITE" id="PS50888">
    <property type="entry name" value="BHLH"/>
    <property type="match status" value="1"/>
</dbReference>
<dbReference type="AlphaFoldDB" id="A0AB40ALF4"/>
<evidence type="ECO:0000259" key="7">
    <source>
        <dbReference type="PROSITE" id="PS50888"/>
    </source>
</evidence>
<dbReference type="Gene3D" id="4.10.280.10">
    <property type="entry name" value="Helix-loop-helix DNA-binding domain"/>
    <property type="match status" value="1"/>
</dbReference>
<dbReference type="PANTHER" id="PTHR45914">
    <property type="entry name" value="TRANSCRIPTION FACTOR HEC3-RELATED"/>
    <property type="match status" value="1"/>
</dbReference>
<keyword evidence="5" id="KW-0539">Nucleus</keyword>
<keyword evidence="8" id="KW-1185">Reference proteome</keyword>
<dbReference type="RefSeq" id="XP_039115875.1">
    <property type="nucleotide sequence ID" value="XM_039259941.1"/>
</dbReference>
<dbReference type="InterPro" id="IPR045843">
    <property type="entry name" value="IND-like"/>
</dbReference>
<evidence type="ECO:0000256" key="4">
    <source>
        <dbReference type="ARBA" id="ARBA00023163"/>
    </source>
</evidence>
<feature type="compositionally biased region" description="Low complexity" evidence="6">
    <location>
        <begin position="44"/>
        <end position="71"/>
    </location>
</feature>
<evidence type="ECO:0000256" key="1">
    <source>
        <dbReference type="ARBA" id="ARBA00004123"/>
    </source>
</evidence>
<dbReference type="SUPFAM" id="SSF47459">
    <property type="entry name" value="HLH, helix-loop-helix DNA-binding domain"/>
    <property type="match status" value="1"/>
</dbReference>
<evidence type="ECO:0000256" key="3">
    <source>
        <dbReference type="ARBA" id="ARBA00023015"/>
    </source>
</evidence>
<dbReference type="InterPro" id="IPR011598">
    <property type="entry name" value="bHLH_dom"/>
</dbReference>
<protein>
    <submittedName>
        <fullName evidence="9">Transcription factor bHLH87-like</fullName>
    </submittedName>
</protein>
<reference evidence="9" key="1">
    <citation type="submission" date="2025-08" db="UniProtKB">
        <authorList>
            <consortium name="RefSeq"/>
        </authorList>
    </citation>
    <scope>IDENTIFICATION</scope>
</reference>
<dbReference type="CDD" id="cd11454">
    <property type="entry name" value="bHLH_AtIND_like"/>
    <property type="match status" value="1"/>
</dbReference>
<gene>
    <name evidence="9" type="primary">LOC120251419</name>
</gene>
<dbReference type="GeneID" id="120251419"/>
<organism evidence="8 9">
    <name type="scientific">Dioscorea cayennensis subsp. rotundata</name>
    <name type="common">White Guinea yam</name>
    <name type="synonym">Dioscorea rotundata</name>
    <dbReference type="NCBI Taxonomy" id="55577"/>
    <lineage>
        <taxon>Eukaryota</taxon>
        <taxon>Viridiplantae</taxon>
        <taxon>Streptophyta</taxon>
        <taxon>Embryophyta</taxon>
        <taxon>Tracheophyta</taxon>
        <taxon>Spermatophyta</taxon>
        <taxon>Magnoliopsida</taxon>
        <taxon>Liliopsida</taxon>
        <taxon>Dioscoreales</taxon>
        <taxon>Dioscoreaceae</taxon>
        <taxon>Dioscorea</taxon>
    </lineage>
</organism>
<evidence type="ECO:0000256" key="2">
    <source>
        <dbReference type="ARBA" id="ARBA00005510"/>
    </source>
</evidence>
<sequence length="273" mass="30163">MDCNISINGLDDINDPFDNFDHLLSPPLEFIASFDDFYSTTTTTTTTTTTNNNNSNTSSNSSQSSSNPNNNTRRKPKRKFEEQVYSFRDSSASTLTETEYQAADREAVLHLKEMIYRAAALRPVNFIQDEEELEKEKPKRKNVRISSDPQTVAARQRREKISERLRALQRLVPGGSKLDTASMLDEAANYLRFLKSQVTALQTTHQGNTNYSYAAAAAASAAVSGSGSGSGSGAGAVNESSSSFTFGNYPPLPFHFPISHGLSFTMHNDVQYW</sequence>
<dbReference type="InterPro" id="IPR036638">
    <property type="entry name" value="HLH_DNA-bd_sf"/>
</dbReference>
<evidence type="ECO:0000313" key="8">
    <source>
        <dbReference type="Proteomes" id="UP001515500"/>
    </source>
</evidence>
<feature type="domain" description="BHLH" evidence="7">
    <location>
        <begin position="145"/>
        <end position="194"/>
    </location>
</feature>
<evidence type="ECO:0000313" key="9">
    <source>
        <dbReference type="RefSeq" id="XP_039115875.1"/>
    </source>
</evidence>